<gene>
    <name evidence="1" type="ORF">LCGC14_0388810</name>
</gene>
<dbReference type="EMBL" id="LAZR01000322">
    <property type="protein sequence ID" value="KKN74679.1"/>
    <property type="molecule type" value="Genomic_DNA"/>
</dbReference>
<proteinExistence type="predicted"/>
<protein>
    <submittedName>
        <fullName evidence="1">Uncharacterized protein</fullName>
    </submittedName>
</protein>
<reference evidence="1" key="1">
    <citation type="journal article" date="2015" name="Nature">
        <title>Complex archaea that bridge the gap between prokaryotes and eukaryotes.</title>
        <authorList>
            <person name="Spang A."/>
            <person name="Saw J.H."/>
            <person name="Jorgensen S.L."/>
            <person name="Zaremba-Niedzwiedzka K."/>
            <person name="Martijn J."/>
            <person name="Lind A.E."/>
            <person name="van Eijk R."/>
            <person name="Schleper C."/>
            <person name="Guy L."/>
            <person name="Ettema T.J."/>
        </authorList>
    </citation>
    <scope>NUCLEOTIDE SEQUENCE</scope>
</reference>
<organism evidence="1">
    <name type="scientific">marine sediment metagenome</name>
    <dbReference type="NCBI Taxonomy" id="412755"/>
    <lineage>
        <taxon>unclassified sequences</taxon>
        <taxon>metagenomes</taxon>
        <taxon>ecological metagenomes</taxon>
    </lineage>
</organism>
<comment type="caution">
    <text evidence="1">The sequence shown here is derived from an EMBL/GenBank/DDBJ whole genome shotgun (WGS) entry which is preliminary data.</text>
</comment>
<accession>A0A0F9T614</accession>
<name>A0A0F9T614_9ZZZZ</name>
<evidence type="ECO:0000313" key="1">
    <source>
        <dbReference type="EMBL" id="KKN74679.1"/>
    </source>
</evidence>
<dbReference type="AlphaFoldDB" id="A0A0F9T614"/>
<sequence>MAHYRYTIETKAGISQAMLDVCVQTAVKNLRTSNDGLLAVLKWRSKDPNPPNFDGKTKYDHVPMLMEMDKANWKAPDIT</sequence>